<feature type="transmembrane region" description="Helical" evidence="1">
    <location>
        <begin position="58"/>
        <end position="76"/>
    </location>
</feature>
<dbReference type="EMBL" id="PVTX01000006">
    <property type="protein sequence ID" value="PRZ06427.1"/>
    <property type="molecule type" value="Genomic_DNA"/>
</dbReference>
<dbReference type="SUPFAM" id="SSF48317">
    <property type="entry name" value="Acid phosphatase/Vanadium-dependent haloperoxidase"/>
    <property type="match status" value="1"/>
</dbReference>
<accession>A0ABX5EG24</accession>
<proteinExistence type="predicted"/>
<dbReference type="Proteomes" id="UP000239895">
    <property type="component" value="Unassembled WGS sequence"/>
</dbReference>
<keyword evidence="1" id="KW-0812">Transmembrane</keyword>
<feature type="transmembrane region" description="Helical" evidence="1">
    <location>
        <begin position="96"/>
        <end position="117"/>
    </location>
</feature>
<comment type="caution">
    <text evidence="2">The sequence shown here is derived from an EMBL/GenBank/DDBJ whole genome shotgun (WGS) entry which is preliminary data.</text>
</comment>
<evidence type="ECO:0000313" key="2">
    <source>
        <dbReference type="EMBL" id="PRZ06427.1"/>
    </source>
</evidence>
<feature type="transmembrane region" description="Helical" evidence="1">
    <location>
        <begin position="129"/>
        <end position="147"/>
    </location>
</feature>
<keyword evidence="3" id="KW-1185">Reference proteome</keyword>
<name>A0ABX5EG24_9MICO</name>
<organism evidence="2 3">
    <name type="scientific">Isoptericola halotolerans</name>
    <dbReference type="NCBI Taxonomy" id="300560"/>
    <lineage>
        <taxon>Bacteria</taxon>
        <taxon>Bacillati</taxon>
        <taxon>Actinomycetota</taxon>
        <taxon>Actinomycetes</taxon>
        <taxon>Micrococcales</taxon>
        <taxon>Promicromonosporaceae</taxon>
        <taxon>Isoptericola</taxon>
    </lineage>
</organism>
<protein>
    <submittedName>
        <fullName evidence="2">PAP2 superfamily protein</fullName>
    </submittedName>
</protein>
<dbReference type="InterPro" id="IPR036938">
    <property type="entry name" value="PAP2/HPO_sf"/>
</dbReference>
<dbReference type="Gene3D" id="1.20.144.10">
    <property type="entry name" value="Phosphatidic acid phosphatase type 2/haloperoxidase"/>
    <property type="match status" value="1"/>
</dbReference>
<gene>
    <name evidence="2" type="ORF">BCL65_106101</name>
</gene>
<keyword evidence="1" id="KW-0472">Membrane</keyword>
<evidence type="ECO:0000313" key="3">
    <source>
        <dbReference type="Proteomes" id="UP000239895"/>
    </source>
</evidence>
<evidence type="ECO:0000256" key="1">
    <source>
        <dbReference type="SAM" id="Phobius"/>
    </source>
</evidence>
<feature type="transmembrane region" description="Helical" evidence="1">
    <location>
        <begin position="34"/>
        <end position="51"/>
    </location>
</feature>
<sequence>MLSPWGQWADDALFGVVVRNGELVRPVAGLLREALPLLMGAVVLVLSLMALRRRTWPQPVTLGVLTAGSIVLSVALRDTILERPDYDHLSGYAYNTFPSTHATVAAALGLATIVLWPARTRLGWTRMRAVTLATVALACLVNVATFAHRPADVVGSLLLVACLASLVGAAAPSLVQPRTAGFHPAEDGTSPR</sequence>
<keyword evidence="1" id="KW-1133">Transmembrane helix</keyword>
<feature type="transmembrane region" description="Helical" evidence="1">
    <location>
        <begin position="153"/>
        <end position="175"/>
    </location>
</feature>
<reference evidence="2 3" key="1">
    <citation type="submission" date="2018-03" db="EMBL/GenBank/DDBJ databases">
        <title>Comparative analysis of microorganisms from saline springs in Andes Mountain Range, Colombia.</title>
        <authorList>
            <person name="Rubin E."/>
        </authorList>
    </citation>
    <scope>NUCLEOTIDE SEQUENCE [LARGE SCALE GENOMIC DNA]</scope>
    <source>
        <strain evidence="2 3">CG 23</strain>
    </source>
</reference>